<dbReference type="Proteomes" id="UP001476798">
    <property type="component" value="Unassembled WGS sequence"/>
</dbReference>
<accession>A0ABV0PZQ0</accession>
<sequence>MSACIRRLALSSDIIIQGHRIELGELKLNVYTVMGAHDNLQVSFNDSSASFLNQSWSVFFSSLGIQ</sequence>
<proteinExistence type="predicted"/>
<keyword evidence="1" id="KW-0808">Transferase</keyword>
<evidence type="ECO:0000256" key="1">
    <source>
        <dbReference type="ARBA" id="ARBA00022679"/>
    </source>
</evidence>
<keyword evidence="5" id="KW-1185">Reference proteome</keyword>
<dbReference type="Pfam" id="PF07959">
    <property type="entry name" value="Fucose_pyrophosphorylase"/>
    <property type="match status" value="1"/>
</dbReference>
<evidence type="ECO:0000256" key="2">
    <source>
        <dbReference type="ARBA" id="ARBA00022741"/>
    </source>
</evidence>
<dbReference type="InterPro" id="IPR012887">
    <property type="entry name" value="GDP_fucose_pyrophosphorylase"/>
</dbReference>
<evidence type="ECO:0000259" key="3">
    <source>
        <dbReference type="Pfam" id="PF07959"/>
    </source>
</evidence>
<feature type="domain" description="GDP-fucose pyrophosphorylase" evidence="3">
    <location>
        <begin position="4"/>
        <end position="66"/>
    </location>
</feature>
<comment type="caution">
    <text evidence="4">The sequence shown here is derived from an EMBL/GenBank/DDBJ whole genome shotgun (WGS) entry which is preliminary data.</text>
</comment>
<protein>
    <recommendedName>
        <fullName evidence="3">GDP-fucose pyrophosphorylase domain-containing protein</fullName>
    </recommendedName>
</protein>
<reference evidence="4 5" key="1">
    <citation type="submission" date="2021-06" db="EMBL/GenBank/DDBJ databases">
        <authorList>
            <person name="Palmer J.M."/>
        </authorList>
    </citation>
    <scope>NUCLEOTIDE SEQUENCE [LARGE SCALE GENOMIC DNA]</scope>
    <source>
        <strain evidence="4 5">GA_2019</strain>
        <tissue evidence="4">Muscle</tissue>
    </source>
</reference>
<evidence type="ECO:0000313" key="5">
    <source>
        <dbReference type="Proteomes" id="UP001476798"/>
    </source>
</evidence>
<gene>
    <name evidence="4" type="ORF">GOODEAATRI_020643</name>
</gene>
<organism evidence="4 5">
    <name type="scientific">Goodea atripinnis</name>
    <dbReference type="NCBI Taxonomy" id="208336"/>
    <lineage>
        <taxon>Eukaryota</taxon>
        <taxon>Metazoa</taxon>
        <taxon>Chordata</taxon>
        <taxon>Craniata</taxon>
        <taxon>Vertebrata</taxon>
        <taxon>Euteleostomi</taxon>
        <taxon>Actinopterygii</taxon>
        <taxon>Neopterygii</taxon>
        <taxon>Teleostei</taxon>
        <taxon>Neoteleostei</taxon>
        <taxon>Acanthomorphata</taxon>
        <taxon>Ovalentaria</taxon>
        <taxon>Atherinomorphae</taxon>
        <taxon>Cyprinodontiformes</taxon>
        <taxon>Goodeidae</taxon>
        <taxon>Goodea</taxon>
    </lineage>
</organism>
<dbReference type="EMBL" id="JAHRIO010091901">
    <property type="protein sequence ID" value="MEQ2189002.1"/>
    <property type="molecule type" value="Genomic_DNA"/>
</dbReference>
<keyword evidence="2" id="KW-0547">Nucleotide-binding</keyword>
<name>A0ABV0PZQ0_9TELE</name>
<evidence type="ECO:0000313" key="4">
    <source>
        <dbReference type="EMBL" id="MEQ2189002.1"/>
    </source>
</evidence>